<gene>
    <name evidence="2" type="ORF">FUT82_04795</name>
    <name evidence="3" type="ORF">FUT82_11980</name>
    <name evidence="1" type="ORF">TPHV1_20227</name>
</gene>
<name>A0A0B7GXL4_TREPH</name>
<accession>A0A0B7GXL4</accession>
<dbReference type="AlphaFoldDB" id="A0A0B7GXL4"/>
<dbReference type="GeneID" id="57754015"/>
<evidence type="ECO:0000313" key="4">
    <source>
        <dbReference type="Proteomes" id="UP000042527"/>
    </source>
</evidence>
<reference evidence="1" key="2">
    <citation type="submission" date="2015-01" db="EMBL/GenBank/DDBJ databases">
        <authorList>
            <person name="Xiang T."/>
            <person name="Song Y."/>
            <person name="Huang L."/>
            <person name="Wang B."/>
            <person name="Wu P."/>
        </authorList>
    </citation>
    <scope>NUCLEOTIDE SEQUENCE [LARGE SCALE GENOMIC DNA]</scope>
    <source>
        <strain evidence="1">V1</strain>
    </source>
</reference>
<reference evidence="4" key="1">
    <citation type="submission" date="2015-01" db="EMBL/GenBank/DDBJ databases">
        <authorList>
            <person name="Manzoor Shahid"/>
            <person name="Zubair Saima"/>
        </authorList>
    </citation>
    <scope>NUCLEOTIDE SEQUENCE [LARGE SCALE GENOMIC DNA]</scope>
    <source>
        <strain evidence="4">V1</strain>
    </source>
</reference>
<evidence type="ECO:0000313" key="3">
    <source>
        <dbReference type="EMBL" id="QEJ98649.1"/>
    </source>
</evidence>
<dbReference type="EMBL" id="CP042817">
    <property type="protein sequence ID" value="QEJ98649.1"/>
    <property type="molecule type" value="Genomic_DNA"/>
</dbReference>
<dbReference type="EMBL" id="CDNC01000012">
    <property type="protein sequence ID" value="CEM61690.1"/>
    <property type="molecule type" value="Genomic_DNA"/>
</dbReference>
<sequence length="172" mass="18807">MPLPRVSEKILTEGYRCYVRSGKNASTAKVIGFVESFRASLSYMTQEARVLGELVPVSIDAQGVSCSISMSGFLPSKDVIKNGISISKTNDVKISLYTFFPSPKSIRDDKVVTKIPYMDFKDEDNGNIVATFEGIIVDSGTISGQGSSYVKGDVSMKALDWSVQEHNNSFLK</sequence>
<evidence type="ECO:0000313" key="5">
    <source>
        <dbReference type="Proteomes" id="UP000323594"/>
    </source>
</evidence>
<dbReference type="Proteomes" id="UP000042527">
    <property type="component" value="Unassembled WGS sequence"/>
</dbReference>
<reference evidence="2 5" key="3">
    <citation type="submission" date="2019-08" db="EMBL/GenBank/DDBJ databases">
        <authorList>
            <person name="Kuhnert P."/>
        </authorList>
    </citation>
    <scope>NUCLEOTIDE SEQUENCE [LARGE SCALE GENOMIC DNA]</scope>
    <source>
        <strain evidence="2 5">B36.5</strain>
    </source>
</reference>
<evidence type="ECO:0000313" key="1">
    <source>
        <dbReference type="EMBL" id="CEM61690.1"/>
    </source>
</evidence>
<proteinExistence type="predicted"/>
<protein>
    <submittedName>
        <fullName evidence="1">Uncharacterized protein</fullName>
    </submittedName>
</protein>
<dbReference type="Proteomes" id="UP000323594">
    <property type="component" value="Chromosome"/>
</dbReference>
<evidence type="ECO:0000313" key="2">
    <source>
        <dbReference type="EMBL" id="QEJ97380.1"/>
    </source>
</evidence>
<dbReference type="RefSeq" id="WP_024751728.1">
    <property type="nucleotide sequence ID" value="NZ_CDNC01000012.1"/>
</dbReference>
<keyword evidence="4" id="KW-1185">Reference proteome</keyword>
<dbReference type="EMBL" id="CP042817">
    <property type="protein sequence ID" value="QEJ97380.1"/>
    <property type="molecule type" value="Genomic_DNA"/>
</dbReference>
<organism evidence="1 4">
    <name type="scientific">Treponema phagedenis</name>
    <dbReference type="NCBI Taxonomy" id="162"/>
    <lineage>
        <taxon>Bacteria</taxon>
        <taxon>Pseudomonadati</taxon>
        <taxon>Spirochaetota</taxon>
        <taxon>Spirochaetia</taxon>
        <taxon>Spirochaetales</taxon>
        <taxon>Treponemataceae</taxon>
        <taxon>Treponema</taxon>
    </lineage>
</organism>